<organism evidence="2 3">
    <name type="scientific">Marchantia polymorpha subsp. ruderalis</name>
    <dbReference type="NCBI Taxonomy" id="1480154"/>
    <lineage>
        <taxon>Eukaryota</taxon>
        <taxon>Viridiplantae</taxon>
        <taxon>Streptophyta</taxon>
        <taxon>Embryophyta</taxon>
        <taxon>Marchantiophyta</taxon>
        <taxon>Marchantiopsida</taxon>
        <taxon>Marchantiidae</taxon>
        <taxon>Marchantiales</taxon>
        <taxon>Marchantiaceae</taxon>
        <taxon>Marchantia</taxon>
    </lineage>
</organism>
<name>A0A176W8B9_MARPO</name>
<evidence type="ECO:0000313" key="3">
    <source>
        <dbReference type="Proteomes" id="UP000077202"/>
    </source>
</evidence>
<dbReference type="Proteomes" id="UP000077202">
    <property type="component" value="Unassembled WGS sequence"/>
</dbReference>
<feature type="region of interest" description="Disordered" evidence="1">
    <location>
        <begin position="1"/>
        <end position="34"/>
    </location>
</feature>
<evidence type="ECO:0000313" key="2">
    <source>
        <dbReference type="EMBL" id="OAE29330.1"/>
    </source>
</evidence>
<dbReference type="EMBL" id="LVLJ01001475">
    <property type="protein sequence ID" value="OAE29330.1"/>
    <property type="molecule type" value="Genomic_DNA"/>
</dbReference>
<proteinExistence type="predicted"/>
<reference evidence="2" key="1">
    <citation type="submission" date="2016-03" db="EMBL/GenBank/DDBJ databases">
        <title>Mechanisms controlling the formation of the plant cell surface in tip-growing cells are functionally conserved among land plants.</title>
        <authorList>
            <person name="Honkanen S."/>
            <person name="Jones V.A."/>
            <person name="Morieri G."/>
            <person name="Champion C."/>
            <person name="Hetherington A.J."/>
            <person name="Kelly S."/>
            <person name="Saint-Marcoux D."/>
            <person name="Proust H."/>
            <person name="Prescott H."/>
            <person name="Dolan L."/>
        </authorList>
    </citation>
    <scope>NUCLEOTIDE SEQUENCE [LARGE SCALE GENOMIC DNA]</scope>
    <source>
        <tissue evidence="2">Whole gametophyte</tissue>
    </source>
</reference>
<evidence type="ECO:0000256" key="1">
    <source>
        <dbReference type="SAM" id="MobiDB-lite"/>
    </source>
</evidence>
<feature type="compositionally biased region" description="Basic and acidic residues" evidence="1">
    <location>
        <begin position="7"/>
        <end position="16"/>
    </location>
</feature>
<comment type="caution">
    <text evidence="2">The sequence shown here is derived from an EMBL/GenBank/DDBJ whole genome shotgun (WGS) entry which is preliminary data.</text>
</comment>
<keyword evidence="3" id="KW-1185">Reference proteome</keyword>
<accession>A0A176W8B9</accession>
<gene>
    <name evidence="2" type="ORF">AXG93_3102s1570</name>
</gene>
<dbReference type="AlphaFoldDB" id="A0A176W8B9"/>
<protein>
    <submittedName>
        <fullName evidence="2">Uncharacterized protein</fullName>
    </submittedName>
</protein>
<sequence>MGCRSKYNCDEREGTKTKRKEGRQNPPRGGGGAWALSQRREAGLGWAGLGWFGKTQRSRVEAVGAVADEDWGVSDLLAWS</sequence>